<keyword evidence="2" id="KW-1185">Reference proteome</keyword>
<proteinExistence type="predicted"/>
<evidence type="ECO:0000313" key="2">
    <source>
        <dbReference type="Proteomes" id="UP000694044"/>
    </source>
</evidence>
<dbReference type="OrthoDB" id="67991at2759"/>
<reference evidence="1" key="1">
    <citation type="submission" date="2021-02" db="EMBL/GenBank/DDBJ databases">
        <authorList>
            <person name="Palmer J.M."/>
        </authorList>
    </citation>
    <scope>NUCLEOTIDE SEQUENCE</scope>
    <source>
        <strain evidence="1">SCRP734</strain>
    </source>
</reference>
<gene>
    <name evidence="1" type="ORF">PHYPSEUDO_012238</name>
</gene>
<sequence length="610" mass="67794">MARKVWFQLVDAATRGAYADTQTASVSSDGVSDIEDLCKAVVLEVKSILPSNVIAANVRVYANRAAYDDEHAQPLDPRSSLNDLDAQATLIVEVPTQHLAPRTVASVVVPEQEPPATQIFATFRPYSEGINVRLPHLPRDALVEKLHDAVLATNFVLLSSPAGSGKTSLLTLFRDRYPAIQCVAISLNHSGPASQILSPFGIDVSKQTCLLPDDGAMIVVMLDDSQRQYHDVSFWSLLVKGALSWIPPNVRFVISATHSLESEWPDSPVDFRSFRQRIMRGDLLLGDEEVIQLFDLGNGLPSKLRSPAVEEVIIRECAGHIGALRIFIDNVVEFFEKTSPHQQEVLAFCFSETVVQAMGRLYGRRHVIPSSIELQTFLIKCLLDDTMLPPMNPDEISCFTRLMKAGIITQDATSFVKFTSPLATRYYSKYLFPKRGHHNPSSLNELIRKVIGNMSARVLRQSTVDKNDFPKEATFQHQFMEGLALWTEPACSICPELSKVFPALPHQRSQRIRGEIDFYLDGSLRWGIELLVNGDNIGEHMSRFAPKGKYAALAAKAHAVIDFRGNKTGKITDVARKPERVTVFFKLGEFSSCRCIFGLVEDAEPITLSN</sequence>
<organism evidence="1 2">
    <name type="scientific">Phytophthora pseudosyringae</name>
    <dbReference type="NCBI Taxonomy" id="221518"/>
    <lineage>
        <taxon>Eukaryota</taxon>
        <taxon>Sar</taxon>
        <taxon>Stramenopiles</taxon>
        <taxon>Oomycota</taxon>
        <taxon>Peronosporomycetes</taxon>
        <taxon>Peronosporales</taxon>
        <taxon>Peronosporaceae</taxon>
        <taxon>Phytophthora</taxon>
    </lineage>
</organism>
<dbReference type="AlphaFoldDB" id="A0A8T1VAC5"/>
<protein>
    <submittedName>
        <fullName evidence="1">Uncharacterized protein</fullName>
    </submittedName>
</protein>
<accession>A0A8T1VAC5</accession>
<dbReference type="Proteomes" id="UP000694044">
    <property type="component" value="Unassembled WGS sequence"/>
</dbReference>
<evidence type="ECO:0000313" key="1">
    <source>
        <dbReference type="EMBL" id="KAG7377058.1"/>
    </source>
</evidence>
<name>A0A8T1VAC5_9STRA</name>
<comment type="caution">
    <text evidence="1">The sequence shown here is derived from an EMBL/GenBank/DDBJ whole genome shotgun (WGS) entry which is preliminary data.</text>
</comment>
<dbReference type="EMBL" id="JAGDFM010000583">
    <property type="protein sequence ID" value="KAG7377058.1"/>
    <property type="molecule type" value="Genomic_DNA"/>
</dbReference>